<dbReference type="PANTHER" id="PTHR37928">
    <property type="entry name" value="CFEM DOMAIN PROTEIN (AFU_ORTHOLOGUE AFUA_6G14090)"/>
    <property type="match status" value="1"/>
</dbReference>
<dbReference type="RefSeq" id="XP_037150005.1">
    <property type="nucleotide sequence ID" value="XM_037293927.1"/>
</dbReference>
<keyword evidence="10 15" id="KW-0408">Iron</keyword>
<dbReference type="Pfam" id="PF05730">
    <property type="entry name" value="CFEM"/>
    <property type="match status" value="1"/>
</dbReference>
<keyword evidence="20" id="KW-1185">Reference proteome</keyword>
<dbReference type="GO" id="GO:0005886">
    <property type="term" value="C:plasma membrane"/>
    <property type="evidence" value="ECO:0007669"/>
    <property type="project" value="UniProtKB-SubCell"/>
</dbReference>
<feature type="disulfide bond" evidence="15">
    <location>
        <begin position="53"/>
        <end position="86"/>
    </location>
</feature>
<keyword evidence="12 15" id="KW-1015">Disulfide bond</keyword>
<dbReference type="GO" id="GO:0046872">
    <property type="term" value="F:metal ion binding"/>
    <property type="evidence" value="ECO:0007669"/>
    <property type="project" value="UniProtKB-UniRule"/>
</dbReference>
<feature type="disulfide bond" evidence="15">
    <location>
        <begin position="44"/>
        <end position="51"/>
    </location>
</feature>
<feature type="signal peptide" evidence="17">
    <location>
        <begin position="1"/>
        <end position="21"/>
    </location>
</feature>
<comment type="similarity">
    <text evidence="3">Belongs to the RBT5 family.</text>
</comment>
<evidence type="ECO:0000313" key="19">
    <source>
        <dbReference type="EMBL" id="KAF6220570.1"/>
    </source>
</evidence>
<evidence type="ECO:0000256" key="9">
    <source>
        <dbReference type="ARBA" id="ARBA00022729"/>
    </source>
</evidence>
<dbReference type="PROSITE" id="PS52012">
    <property type="entry name" value="CFEM"/>
    <property type="match status" value="1"/>
</dbReference>
<feature type="disulfide bond" evidence="15">
    <location>
        <begin position="30"/>
        <end position="70"/>
    </location>
</feature>
<keyword evidence="8 15" id="KW-0479">Metal-binding</keyword>
<dbReference type="SMART" id="SM00747">
    <property type="entry name" value="CFEM"/>
    <property type="match status" value="1"/>
</dbReference>
<dbReference type="EMBL" id="JACCJB010000016">
    <property type="protein sequence ID" value="KAF6220570.1"/>
    <property type="molecule type" value="Genomic_DNA"/>
</dbReference>
<evidence type="ECO:0000256" key="12">
    <source>
        <dbReference type="ARBA" id="ARBA00023157"/>
    </source>
</evidence>
<evidence type="ECO:0000256" key="4">
    <source>
        <dbReference type="ARBA" id="ARBA00022475"/>
    </source>
</evidence>
<reference evidence="19 20" key="1">
    <citation type="journal article" date="2020" name="Genomics">
        <title>Complete, high-quality genomes from long-read metagenomic sequencing of two wolf lichen thalli reveals enigmatic genome architecture.</title>
        <authorList>
            <person name="McKenzie S.K."/>
            <person name="Walston R.F."/>
            <person name="Allen J.L."/>
        </authorList>
    </citation>
    <scope>NUCLEOTIDE SEQUENCE [LARGE SCALE GENOMIC DNA]</scope>
    <source>
        <strain evidence="19">WasteWater1</strain>
    </source>
</reference>
<keyword evidence="5" id="KW-0964">Secreted</keyword>
<evidence type="ECO:0000256" key="14">
    <source>
        <dbReference type="ARBA" id="ARBA00023288"/>
    </source>
</evidence>
<dbReference type="InterPro" id="IPR051735">
    <property type="entry name" value="CFEM_domain"/>
</dbReference>
<feature type="compositionally biased region" description="Low complexity" evidence="16">
    <location>
        <begin position="139"/>
        <end position="154"/>
    </location>
</feature>
<feature type="region of interest" description="Disordered" evidence="16">
    <location>
        <begin position="139"/>
        <end position="162"/>
    </location>
</feature>
<comment type="caution">
    <text evidence="15">Lacks conserved residue(s) required for the propagation of feature annotation.</text>
</comment>
<keyword evidence="7" id="KW-0336">GPI-anchor</keyword>
<keyword evidence="13" id="KW-0325">Glycoprotein</keyword>
<protein>
    <recommendedName>
        <fullName evidence="18">CFEM domain-containing protein</fullName>
    </recommendedName>
</protein>
<dbReference type="GeneID" id="59331415"/>
<keyword evidence="14" id="KW-0449">Lipoprotein</keyword>
<evidence type="ECO:0000256" key="1">
    <source>
        <dbReference type="ARBA" id="ARBA00004609"/>
    </source>
</evidence>
<evidence type="ECO:0000256" key="8">
    <source>
        <dbReference type="ARBA" id="ARBA00022723"/>
    </source>
</evidence>
<gene>
    <name evidence="19" type="ORF">HO133_003003</name>
</gene>
<dbReference type="Proteomes" id="UP000593566">
    <property type="component" value="Unassembled WGS sequence"/>
</dbReference>
<dbReference type="GO" id="GO:0005576">
    <property type="term" value="C:extracellular region"/>
    <property type="evidence" value="ECO:0007669"/>
    <property type="project" value="UniProtKB-SubCell"/>
</dbReference>
<evidence type="ECO:0000256" key="13">
    <source>
        <dbReference type="ARBA" id="ARBA00023180"/>
    </source>
</evidence>
<keyword evidence="6 15" id="KW-0349">Heme</keyword>
<evidence type="ECO:0000256" key="5">
    <source>
        <dbReference type="ARBA" id="ARBA00022525"/>
    </source>
</evidence>
<evidence type="ECO:0000256" key="3">
    <source>
        <dbReference type="ARBA" id="ARBA00010031"/>
    </source>
</evidence>
<dbReference type="PANTHER" id="PTHR37928:SF2">
    <property type="entry name" value="GPI ANCHORED CFEM DOMAIN PROTEIN (AFU_ORTHOLOGUE AFUA_6G10580)"/>
    <property type="match status" value="1"/>
</dbReference>
<evidence type="ECO:0000256" key="16">
    <source>
        <dbReference type="SAM" id="MobiDB-lite"/>
    </source>
</evidence>
<feature type="region of interest" description="Disordered" evidence="16">
    <location>
        <begin position="99"/>
        <end position="124"/>
    </location>
</feature>
<dbReference type="GO" id="GO:0098552">
    <property type="term" value="C:side of membrane"/>
    <property type="evidence" value="ECO:0007669"/>
    <property type="project" value="UniProtKB-KW"/>
</dbReference>
<evidence type="ECO:0000256" key="7">
    <source>
        <dbReference type="ARBA" id="ARBA00022622"/>
    </source>
</evidence>
<evidence type="ECO:0000256" key="17">
    <source>
        <dbReference type="SAM" id="SignalP"/>
    </source>
</evidence>
<keyword evidence="4" id="KW-1003">Cell membrane</keyword>
<evidence type="ECO:0000256" key="15">
    <source>
        <dbReference type="PROSITE-ProRule" id="PRU01356"/>
    </source>
</evidence>
<feature type="binding site" description="axial binding residue" evidence="15">
    <location>
        <position position="48"/>
    </location>
    <ligand>
        <name>heme</name>
        <dbReference type="ChEBI" id="CHEBI:30413"/>
    </ligand>
    <ligandPart>
        <name>Fe</name>
        <dbReference type="ChEBI" id="CHEBI:18248"/>
    </ligandPart>
</feature>
<sequence>MHSKLPYLAPLVLLLSSRSHAQNLSNLPSCAQSPALSAIGSTGCQANDFACLCKDNSFINAALAGAEKQCSQADLQKVLAFAQQICGSVGVSLSVSASVEGSSTPSPITNTRTPTPMPSPVTTSTQVLQSASPSRSALAAATTATSQASDTATSKVRGTATSGASGWDARFGLRGMMWSGAVVGWWLFGVGA</sequence>
<feature type="domain" description="CFEM" evidence="18">
    <location>
        <begin position="3"/>
        <end position="113"/>
    </location>
</feature>
<evidence type="ECO:0000256" key="2">
    <source>
        <dbReference type="ARBA" id="ARBA00004613"/>
    </source>
</evidence>
<dbReference type="InterPro" id="IPR008427">
    <property type="entry name" value="Extracellular_membr_CFEM_dom"/>
</dbReference>
<comment type="subcellular location">
    <subcellularLocation>
        <location evidence="1">Cell membrane</location>
        <topology evidence="1">Lipid-anchor</topology>
        <topology evidence="1">GPI-anchor</topology>
    </subcellularLocation>
    <subcellularLocation>
        <location evidence="2">Secreted</location>
    </subcellularLocation>
</comment>
<keyword evidence="9 17" id="KW-0732">Signal</keyword>
<evidence type="ECO:0000259" key="18">
    <source>
        <dbReference type="PROSITE" id="PS52012"/>
    </source>
</evidence>
<accession>A0A8H6CBW5</accession>
<evidence type="ECO:0000256" key="11">
    <source>
        <dbReference type="ARBA" id="ARBA00023136"/>
    </source>
</evidence>
<evidence type="ECO:0000256" key="10">
    <source>
        <dbReference type="ARBA" id="ARBA00023004"/>
    </source>
</evidence>
<keyword evidence="11" id="KW-0472">Membrane</keyword>
<feature type="chain" id="PRO_5034092294" description="CFEM domain-containing protein" evidence="17">
    <location>
        <begin position="22"/>
        <end position="192"/>
    </location>
</feature>
<evidence type="ECO:0000313" key="20">
    <source>
        <dbReference type="Proteomes" id="UP000593566"/>
    </source>
</evidence>
<comment type="caution">
    <text evidence="19">The sequence shown here is derived from an EMBL/GenBank/DDBJ whole genome shotgun (WGS) entry which is preliminary data.</text>
</comment>
<name>A0A8H6CBW5_9LECA</name>
<dbReference type="AlphaFoldDB" id="A0A8H6CBW5"/>
<evidence type="ECO:0000256" key="6">
    <source>
        <dbReference type="ARBA" id="ARBA00022617"/>
    </source>
</evidence>
<organism evidence="19 20">
    <name type="scientific">Letharia lupina</name>
    <dbReference type="NCBI Taxonomy" id="560253"/>
    <lineage>
        <taxon>Eukaryota</taxon>
        <taxon>Fungi</taxon>
        <taxon>Dikarya</taxon>
        <taxon>Ascomycota</taxon>
        <taxon>Pezizomycotina</taxon>
        <taxon>Lecanoromycetes</taxon>
        <taxon>OSLEUM clade</taxon>
        <taxon>Lecanoromycetidae</taxon>
        <taxon>Lecanorales</taxon>
        <taxon>Lecanorineae</taxon>
        <taxon>Parmeliaceae</taxon>
        <taxon>Letharia</taxon>
    </lineage>
</organism>
<proteinExistence type="inferred from homology"/>